<gene>
    <name evidence="2" type="ORF">B6A10_05270</name>
</gene>
<evidence type="ECO:0000256" key="1">
    <source>
        <dbReference type="SAM" id="Phobius"/>
    </source>
</evidence>
<dbReference type="EMBL" id="NASZ01000004">
    <property type="protein sequence ID" value="MBD0724585.1"/>
    <property type="molecule type" value="Genomic_DNA"/>
</dbReference>
<feature type="transmembrane region" description="Helical" evidence="1">
    <location>
        <begin position="6"/>
        <end position="25"/>
    </location>
</feature>
<dbReference type="Pfam" id="PF12732">
    <property type="entry name" value="YtxH"/>
    <property type="match status" value="1"/>
</dbReference>
<comment type="caution">
    <text evidence="2">The sequence shown here is derived from an EMBL/GenBank/DDBJ whole genome shotgun (WGS) entry which is preliminary data.</text>
</comment>
<keyword evidence="1" id="KW-1133">Transmembrane helix</keyword>
<dbReference type="PANTHER" id="PTHR35792:SF2">
    <property type="entry name" value="GENERAL STRESS PROTEIN"/>
    <property type="match status" value="1"/>
</dbReference>
<name>A0ABR7UP99_9FLAO</name>
<keyword evidence="3" id="KW-1185">Reference proteome</keyword>
<dbReference type="PANTHER" id="PTHR35792">
    <property type="entry name" value="GENERAL STRESS PROTEIN"/>
    <property type="match status" value="1"/>
</dbReference>
<organism evidence="2 3">
    <name type="scientific">Flavobacterium pokkalii</name>
    <dbReference type="NCBI Taxonomy" id="1940408"/>
    <lineage>
        <taxon>Bacteria</taxon>
        <taxon>Pseudomonadati</taxon>
        <taxon>Bacteroidota</taxon>
        <taxon>Flavobacteriia</taxon>
        <taxon>Flavobacteriales</taxon>
        <taxon>Flavobacteriaceae</taxon>
        <taxon>Flavobacterium</taxon>
    </lineage>
</organism>
<protein>
    <recommendedName>
        <fullName evidence="4">Gas vesicle protein</fullName>
    </recommendedName>
</protein>
<dbReference type="Proteomes" id="UP000661715">
    <property type="component" value="Unassembled WGS sequence"/>
</dbReference>
<evidence type="ECO:0000313" key="3">
    <source>
        <dbReference type="Proteomes" id="UP000661715"/>
    </source>
</evidence>
<proteinExistence type="predicted"/>
<reference evidence="2 3" key="1">
    <citation type="journal article" date="2020" name="Microbiol. Res.">
        <title>Flavobacterium pokkalii sp. nov., a novel plant growth promoting native rhizobacteria isolated from pokkali rice grown in coastal saline affected agricultural regions of southern India, Kerala.</title>
        <authorList>
            <person name="Menon R.R."/>
            <person name="Kumari S."/>
            <person name="Viver T."/>
            <person name="Rameshkumar N."/>
        </authorList>
    </citation>
    <scope>NUCLEOTIDE SEQUENCE [LARGE SCALE GENOMIC DNA]</scope>
    <source>
        <strain evidence="2 3">L1I52</strain>
    </source>
</reference>
<accession>A0ABR7UP99</accession>
<keyword evidence="1" id="KW-0472">Membrane</keyword>
<keyword evidence="1" id="KW-0812">Transmembrane</keyword>
<evidence type="ECO:0000313" key="2">
    <source>
        <dbReference type="EMBL" id="MBD0724585.1"/>
    </source>
</evidence>
<dbReference type="RefSeq" id="WP_055090371.1">
    <property type="nucleotide sequence ID" value="NZ_NASZ01000004.1"/>
</dbReference>
<sequence length="88" mass="9617">MKTNKVVLAAIGGLAAGAALGILFAPQSGKKTRKKIAEKSKALKEHAKEDFDKLIEKIDHKYKTISDDAHRLLQESKSKAENGMTNKI</sequence>
<evidence type="ECO:0008006" key="4">
    <source>
        <dbReference type="Google" id="ProtNLM"/>
    </source>
</evidence>
<dbReference type="InterPro" id="IPR024623">
    <property type="entry name" value="YtxH"/>
</dbReference>
<dbReference type="InterPro" id="IPR052928">
    <property type="entry name" value="Desiccation-related_membrane"/>
</dbReference>